<keyword evidence="2" id="KW-0812">Transmembrane</keyword>
<comment type="caution">
    <text evidence="3">The sequence shown here is derived from an EMBL/GenBank/DDBJ whole genome shotgun (WGS) entry which is preliminary data.</text>
</comment>
<evidence type="ECO:0000256" key="1">
    <source>
        <dbReference type="SAM" id="MobiDB-lite"/>
    </source>
</evidence>
<evidence type="ECO:0000313" key="3">
    <source>
        <dbReference type="EMBL" id="KAK3260262.1"/>
    </source>
</evidence>
<feature type="transmembrane region" description="Helical" evidence="2">
    <location>
        <begin position="285"/>
        <end position="303"/>
    </location>
</feature>
<feature type="transmembrane region" description="Helical" evidence="2">
    <location>
        <begin position="323"/>
        <end position="341"/>
    </location>
</feature>
<accession>A0AAE0FIF7</accession>
<feature type="transmembrane region" description="Helical" evidence="2">
    <location>
        <begin position="479"/>
        <end position="496"/>
    </location>
</feature>
<keyword evidence="2" id="KW-0472">Membrane</keyword>
<dbReference type="EMBL" id="LGRX02017942">
    <property type="protein sequence ID" value="KAK3260262.1"/>
    <property type="molecule type" value="Genomic_DNA"/>
</dbReference>
<evidence type="ECO:0000313" key="4">
    <source>
        <dbReference type="Proteomes" id="UP001190700"/>
    </source>
</evidence>
<sequence>MPTDELPNTSERPISEDASHKPADRDEAPRTVSEACPAHVNSTAGERAVREGAGQKRDRGEEGHSYSEDGDTQQKRSKTEIWTEVPRIDRTESLRRKFETTFENMLLIYAPADRASELDGSNGESRKKLKVTHLEEALKQSYYSKGKETEVLKMVGKIAPEIAPSDQIDPKQFVERAWEYYDGGNTTQKHLIRELVDFFTVTEPSCSISNTSRNWWGRSQPYVLMTWAEIPIFNVLLYCMLPYFDGASCAKGNVTKNANQAENVPLIYIPTPYQCGDHRSSLRCYLIWLNCYAFIAIFGIIAFKLVTWDSPSVPEQLKTIRAVELYSPIVLYLILACMAIVKNKPGEELPQEWKVWKHEGRDGALFSKIQQMAKLRLGYMEGGSFEHAIPFSAFASLPLWWQIVCDVVQFSRTDSFLLDSCWLFPIVCTVILWRTSVVMGEYYRAEFQTNLESCHQTNKKDAANGGRCSSSNRLVTMDWIRWHVVILGLLLGRLGWCSHDRFVVYLFSIRLFCAHAFFSLMASFFCVAHGASSYFSFLLEENKVFLLLMSPRKLLKDLKMCSHLNHEVTSDEYFNLLTIEGIRKFSRVRKLLQKEHSTSNSKNYDVTLFMAGEEKKWEVIEKRCQEFKAHFERGDAIPRIMGIKIADNKNIISTVLCTSLFLTVIKSREQSGFPILGILDDLLPFDILTSAVGKLLGLDFG</sequence>
<feature type="compositionally biased region" description="Polar residues" evidence="1">
    <location>
        <begin position="1"/>
        <end position="12"/>
    </location>
</feature>
<proteinExistence type="predicted"/>
<dbReference type="Proteomes" id="UP001190700">
    <property type="component" value="Unassembled WGS sequence"/>
</dbReference>
<keyword evidence="2" id="KW-1133">Transmembrane helix</keyword>
<gene>
    <name evidence="3" type="ORF">CYMTET_30771</name>
</gene>
<organism evidence="3 4">
    <name type="scientific">Cymbomonas tetramitiformis</name>
    <dbReference type="NCBI Taxonomy" id="36881"/>
    <lineage>
        <taxon>Eukaryota</taxon>
        <taxon>Viridiplantae</taxon>
        <taxon>Chlorophyta</taxon>
        <taxon>Pyramimonadophyceae</taxon>
        <taxon>Pyramimonadales</taxon>
        <taxon>Pyramimonadaceae</taxon>
        <taxon>Cymbomonas</taxon>
    </lineage>
</organism>
<reference evidence="3 4" key="1">
    <citation type="journal article" date="2015" name="Genome Biol. Evol.">
        <title>Comparative Genomics of a Bacterivorous Green Alga Reveals Evolutionary Causalities and Consequences of Phago-Mixotrophic Mode of Nutrition.</title>
        <authorList>
            <person name="Burns J.A."/>
            <person name="Paasch A."/>
            <person name="Narechania A."/>
            <person name="Kim E."/>
        </authorList>
    </citation>
    <scope>NUCLEOTIDE SEQUENCE [LARGE SCALE GENOMIC DNA]</scope>
    <source>
        <strain evidence="3 4">PLY_AMNH</strain>
    </source>
</reference>
<dbReference type="AlphaFoldDB" id="A0AAE0FIF7"/>
<feature type="compositionally biased region" description="Basic and acidic residues" evidence="1">
    <location>
        <begin position="47"/>
        <end position="80"/>
    </location>
</feature>
<feature type="region of interest" description="Disordered" evidence="1">
    <location>
        <begin position="1"/>
        <end position="80"/>
    </location>
</feature>
<evidence type="ECO:0000256" key="2">
    <source>
        <dbReference type="SAM" id="Phobius"/>
    </source>
</evidence>
<name>A0AAE0FIF7_9CHLO</name>
<feature type="compositionally biased region" description="Basic and acidic residues" evidence="1">
    <location>
        <begin position="13"/>
        <end position="29"/>
    </location>
</feature>
<keyword evidence="4" id="KW-1185">Reference proteome</keyword>
<feature type="transmembrane region" description="Helical" evidence="2">
    <location>
        <begin position="416"/>
        <end position="433"/>
    </location>
</feature>
<protein>
    <submittedName>
        <fullName evidence="3">Uncharacterized protein</fullName>
    </submittedName>
</protein>